<keyword evidence="6" id="KW-0067">ATP-binding</keyword>
<proteinExistence type="predicted"/>
<keyword evidence="7" id="KW-1185">Reference proteome</keyword>
<keyword evidence="4" id="KW-0472">Membrane</keyword>
<name>A0ABT8F0U9_9BACT</name>
<evidence type="ECO:0000313" key="7">
    <source>
        <dbReference type="Proteomes" id="UP001168552"/>
    </source>
</evidence>
<comment type="caution">
    <text evidence="6">The sequence shown here is derived from an EMBL/GenBank/DDBJ whole genome shotgun (WGS) entry which is preliminary data.</text>
</comment>
<dbReference type="RefSeq" id="WP_320002598.1">
    <property type="nucleotide sequence ID" value="NZ_JAUHJS010000001.1"/>
</dbReference>
<keyword evidence="6" id="KW-0547">Nucleotide-binding</keyword>
<evidence type="ECO:0000313" key="6">
    <source>
        <dbReference type="EMBL" id="MDN4164071.1"/>
    </source>
</evidence>
<dbReference type="InterPro" id="IPR002123">
    <property type="entry name" value="Plipid/glycerol_acylTrfase"/>
</dbReference>
<sequence length="188" mass="21214">MAKILSKFIFWLTGWKVVGGFPPEVKQAVMVAAPHTSNWDFLYARCAFFIMGVPLKFTIKKEVMFFPLGPILTAMGAIAIDRKAGMKKNKDGKSTVQAMADLYKEHEQLVIIVTPEATRKYQPKWKTGFYHVAELAQVPIVMGYLDYDKKHAGVGPVFNTTGSMEADIEQIKDFYRTKKAKYPQNGVL</sequence>
<accession>A0ABT8F0U9</accession>
<dbReference type="Pfam" id="PF01553">
    <property type="entry name" value="Acyltransferase"/>
    <property type="match status" value="1"/>
</dbReference>
<dbReference type="SMART" id="SM00563">
    <property type="entry name" value="PlsC"/>
    <property type="match status" value="1"/>
</dbReference>
<feature type="transmembrane region" description="Helical" evidence="4">
    <location>
        <begin position="63"/>
        <end position="80"/>
    </location>
</feature>
<evidence type="ECO:0000256" key="4">
    <source>
        <dbReference type="SAM" id="Phobius"/>
    </source>
</evidence>
<dbReference type="EMBL" id="JAUHJS010000001">
    <property type="protein sequence ID" value="MDN4164071.1"/>
    <property type="molecule type" value="Genomic_DNA"/>
</dbReference>
<keyword evidence="2" id="KW-0808">Transferase</keyword>
<evidence type="ECO:0000256" key="2">
    <source>
        <dbReference type="ARBA" id="ARBA00022679"/>
    </source>
</evidence>
<evidence type="ECO:0000256" key="3">
    <source>
        <dbReference type="ARBA" id="ARBA00023315"/>
    </source>
</evidence>
<keyword evidence="3 6" id="KW-0012">Acyltransferase</keyword>
<dbReference type="GO" id="GO:0005524">
    <property type="term" value="F:ATP binding"/>
    <property type="evidence" value="ECO:0007669"/>
    <property type="project" value="UniProtKB-KW"/>
</dbReference>
<keyword evidence="4" id="KW-1133">Transmembrane helix</keyword>
<evidence type="ECO:0000256" key="1">
    <source>
        <dbReference type="ARBA" id="ARBA00005189"/>
    </source>
</evidence>
<evidence type="ECO:0000259" key="5">
    <source>
        <dbReference type="SMART" id="SM00563"/>
    </source>
</evidence>
<gene>
    <name evidence="6" type="ORF">QWY31_01090</name>
</gene>
<keyword evidence="4" id="KW-0812">Transmembrane</keyword>
<feature type="domain" description="Phospholipid/glycerol acyltransferase" evidence="5">
    <location>
        <begin position="29"/>
        <end position="145"/>
    </location>
</feature>
<organism evidence="6 7">
    <name type="scientific">Shiella aurantiaca</name>
    <dbReference type="NCBI Taxonomy" id="3058365"/>
    <lineage>
        <taxon>Bacteria</taxon>
        <taxon>Pseudomonadati</taxon>
        <taxon>Bacteroidota</taxon>
        <taxon>Cytophagia</taxon>
        <taxon>Cytophagales</taxon>
        <taxon>Shiellaceae</taxon>
        <taxon>Shiella</taxon>
    </lineage>
</organism>
<dbReference type="SUPFAM" id="SSF69593">
    <property type="entry name" value="Glycerol-3-phosphate (1)-acyltransferase"/>
    <property type="match status" value="1"/>
</dbReference>
<dbReference type="PANTHER" id="PTHR10434:SF9">
    <property type="entry name" value="PHOSPHOLIPID_GLYCEROL ACYLTRANSFERASE DOMAIN-CONTAINING PROTEIN"/>
    <property type="match status" value="1"/>
</dbReference>
<dbReference type="Proteomes" id="UP001168552">
    <property type="component" value="Unassembled WGS sequence"/>
</dbReference>
<reference evidence="6" key="1">
    <citation type="submission" date="2023-06" db="EMBL/GenBank/DDBJ databases">
        <title>Cytophagales bacterium Strain LB-30, isolated from soil.</title>
        <authorList>
            <person name="Liu B."/>
        </authorList>
    </citation>
    <scope>NUCLEOTIDE SEQUENCE</scope>
    <source>
        <strain evidence="6">LB-30</strain>
    </source>
</reference>
<dbReference type="PANTHER" id="PTHR10434">
    <property type="entry name" value="1-ACYL-SN-GLYCEROL-3-PHOSPHATE ACYLTRANSFERASE"/>
    <property type="match status" value="1"/>
</dbReference>
<protein>
    <submittedName>
        <fullName evidence="6">1-acyl-sn-glycerol-3-phosphate acyltransferase</fullName>
    </submittedName>
</protein>
<dbReference type="GO" id="GO:0016746">
    <property type="term" value="F:acyltransferase activity"/>
    <property type="evidence" value="ECO:0007669"/>
    <property type="project" value="UniProtKB-KW"/>
</dbReference>
<comment type="pathway">
    <text evidence="1">Lipid metabolism.</text>
</comment>